<dbReference type="AlphaFoldDB" id="C0C6B6"/>
<accession>C0C6B6</accession>
<sequence length="45" mass="4989">MISAKSDPVICLLEGVYGLYVLIPMIASPFNTVYYHGFCPYTLST</sequence>
<protein>
    <submittedName>
        <fullName evidence="1">Uncharacterized protein</fullName>
    </submittedName>
</protein>
<dbReference type="EMBL" id="ABYI02000042">
    <property type="protein sequence ID" value="EEG72252.1"/>
    <property type="molecule type" value="Genomic_DNA"/>
</dbReference>
<proteinExistence type="predicted"/>
<keyword evidence="2" id="KW-1185">Reference proteome</keyword>
<gene>
    <name evidence="1" type="ORF">CLOHYLEM_07654</name>
</gene>
<name>C0C6B6_9FIRM</name>
<dbReference type="Proteomes" id="UP000004893">
    <property type="component" value="Unassembled WGS sequence"/>
</dbReference>
<reference evidence="1" key="1">
    <citation type="submission" date="2009-02" db="EMBL/GenBank/DDBJ databases">
        <authorList>
            <person name="Fulton L."/>
            <person name="Clifton S."/>
            <person name="Fulton B."/>
            <person name="Xu J."/>
            <person name="Minx P."/>
            <person name="Pepin K.H."/>
            <person name="Johnson M."/>
            <person name="Bhonagiri V."/>
            <person name="Nash W.E."/>
            <person name="Mardis E.R."/>
            <person name="Wilson R.K."/>
        </authorList>
    </citation>
    <scope>NUCLEOTIDE SEQUENCE [LARGE SCALE GENOMIC DNA]</scope>
    <source>
        <strain evidence="1">DSM 15053</strain>
    </source>
</reference>
<dbReference type="HOGENOM" id="CLU_3198092_0_0_9"/>
<evidence type="ECO:0000313" key="2">
    <source>
        <dbReference type="Proteomes" id="UP000004893"/>
    </source>
</evidence>
<evidence type="ECO:0000313" key="1">
    <source>
        <dbReference type="EMBL" id="EEG72252.1"/>
    </source>
</evidence>
<reference evidence="1" key="2">
    <citation type="submission" date="2013-06" db="EMBL/GenBank/DDBJ databases">
        <title>Draft genome sequence of Clostridium hylemonae (DSM 15053).</title>
        <authorList>
            <person name="Sudarsanam P."/>
            <person name="Ley R."/>
            <person name="Guruge J."/>
            <person name="Turnbaugh P.J."/>
            <person name="Mahowald M."/>
            <person name="Liep D."/>
            <person name="Gordon J."/>
        </authorList>
    </citation>
    <scope>NUCLEOTIDE SEQUENCE</scope>
    <source>
        <strain evidence="1">DSM 15053</strain>
    </source>
</reference>
<comment type="caution">
    <text evidence="1">The sequence shown here is derived from an EMBL/GenBank/DDBJ whole genome shotgun (WGS) entry which is preliminary data.</text>
</comment>
<organism evidence="1 2">
    <name type="scientific">[Clostridium] hylemonae DSM 15053</name>
    <dbReference type="NCBI Taxonomy" id="553973"/>
    <lineage>
        <taxon>Bacteria</taxon>
        <taxon>Bacillati</taxon>
        <taxon>Bacillota</taxon>
        <taxon>Clostridia</taxon>
        <taxon>Lachnospirales</taxon>
        <taxon>Lachnospiraceae</taxon>
    </lineage>
</organism>